<dbReference type="PANTHER" id="PTHR34205">
    <property type="entry name" value="TRANSMEMBRANE PROTEIN"/>
    <property type="match status" value="1"/>
</dbReference>
<gene>
    <name evidence="2" type="ORF">K2173_010098</name>
</gene>
<reference evidence="2 3" key="1">
    <citation type="submission" date="2021-09" db="EMBL/GenBank/DDBJ databases">
        <title>Genomic insights and catalytic innovation underlie evolution of tropane alkaloids biosynthesis.</title>
        <authorList>
            <person name="Wang Y.-J."/>
            <person name="Tian T."/>
            <person name="Huang J.-P."/>
            <person name="Huang S.-X."/>
        </authorList>
    </citation>
    <scope>NUCLEOTIDE SEQUENCE [LARGE SCALE GENOMIC DNA]</scope>
    <source>
        <strain evidence="2">KIB-2018</strain>
        <tissue evidence="2">Leaf</tissue>
    </source>
</reference>
<evidence type="ECO:0000313" key="2">
    <source>
        <dbReference type="EMBL" id="KAJ8749678.1"/>
    </source>
</evidence>
<organism evidence="2 3">
    <name type="scientific">Erythroxylum novogranatense</name>
    <dbReference type="NCBI Taxonomy" id="1862640"/>
    <lineage>
        <taxon>Eukaryota</taxon>
        <taxon>Viridiplantae</taxon>
        <taxon>Streptophyta</taxon>
        <taxon>Embryophyta</taxon>
        <taxon>Tracheophyta</taxon>
        <taxon>Spermatophyta</taxon>
        <taxon>Magnoliopsida</taxon>
        <taxon>eudicotyledons</taxon>
        <taxon>Gunneridae</taxon>
        <taxon>Pentapetalae</taxon>
        <taxon>rosids</taxon>
        <taxon>fabids</taxon>
        <taxon>Malpighiales</taxon>
        <taxon>Erythroxylaceae</taxon>
        <taxon>Erythroxylum</taxon>
    </lineage>
</organism>
<keyword evidence="1" id="KW-0472">Membrane</keyword>
<keyword evidence="1" id="KW-0812">Transmembrane</keyword>
<dbReference type="InterPro" id="IPR009305">
    <property type="entry name" value="Mpo1-like"/>
</dbReference>
<proteinExistence type="predicted"/>
<comment type="caution">
    <text evidence="2">The sequence shown here is derived from an EMBL/GenBank/DDBJ whole genome shotgun (WGS) entry which is preliminary data.</text>
</comment>
<accession>A0AAV8SC90</accession>
<protein>
    <submittedName>
        <fullName evidence="2">Uncharacterized protein</fullName>
    </submittedName>
</protein>
<dbReference type="EMBL" id="JAIWQS010000011">
    <property type="protein sequence ID" value="KAJ8749678.1"/>
    <property type="molecule type" value="Genomic_DNA"/>
</dbReference>
<name>A0AAV8SC90_9ROSI</name>
<evidence type="ECO:0000313" key="3">
    <source>
        <dbReference type="Proteomes" id="UP001159364"/>
    </source>
</evidence>
<sequence>MLEIILCILCSFIFTKWFLVFMHMLRYGFAYSNYFFIENNVSITFRNLFGSLLCDYKILD</sequence>
<keyword evidence="1" id="KW-1133">Transmembrane helix</keyword>
<dbReference type="Proteomes" id="UP001159364">
    <property type="component" value="Linkage Group LG11"/>
</dbReference>
<dbReference type="AlphaFoldDB" id="A0AAV8SC90"/>
<feature type="transmembrane region" description="Helical" evidence="1">
    <location>
        <begin position="5"/>
        <end position="25"/>
    </location>
</feature>
<evidence type="ECO:0000256" key="1">
    <source>
        <dbReference type="SAM" id="Phobius"/>
    </source>
</evidence>
<dbReference type="Pfam" id="PF06127">
    <property type="entry name" value="Mpo1-like"/>
    <property type="match status" value="1"/>
</dbReference>
<dbReference type="PANTHER" id="PTHR34205:SF2">
    <property type="entry name" value="DUF962 DOMAIN-CONTAINING PROTEIN"/>
    <property type="match status" value="1"/>
</dbReference>
<keyword evidence="3" id="KW-1185">Reference proteome</keyword>